<dbReference type="InterPro" id="IPR036844">
    <property type="entry name" value="Hint_dom_sf"/>
</dbReference>
<dbReference type="GO" id="GO:0016540">
    <property type="term" value="P:protein autoprocessing"/>
    <property type="evidence" value="ECO:0007669"/>
    <property type="project" value="InterPro"/>
</dbReference>
<proteinExistence type="predicted"/>
<dbReference type="Gene3D" id="2.170.16.10">
    <property type="entry name" value="Hedgehog/Intein (Hint) domain"/>
    <property type="match status" value="1"/>
</dbReference>
<dbReference type="AlphaFoldDB" id="A0A7S2JPD3"/>
<evidence type="ECO:0000259" key="2">
    <source>
        <dbReference type="SMART" id="SM00306"/>
    </source>
</evidence>
<reference evidence="3" key="1">
    <citation type="submission" date="2021-01" db="EMBL/GenBank/DDBJ databases">
        <authorList>
            <person name="Corre E."/>
            <person name="Pelletier E."/>
            <person name="Niang G."/>
            <person name="Scheremetjew M."/>
            <person name="Finn R."/>
            <person name="Kale V."/>
            <person name="Holt S."/>
            <person name="Cochrane G."/>
            <person name="Meng A."/>
            <person name="Brown T."/>
            <person name="Cohen L."/>
        </authorList>
    </citation>
    <scope>NUCLEOTIDE SEQUENCE</scope>
    <source>
        <strain evidence="3">UTEX LB 985</strain>
    </source>
</reference>
<accession>A0A7S2JPD3</accession>
<dbReference type="InterPro" id="IPR001767">
    <property type="entry name" value="Hedgehog_Hint"/>
</dbReference>
<evidence type="ECO:0000313" key="3">
    <source>
        <dbReference type="EMBL" id="CAD9553007.1"/>
    </source>
</evidence>
<dbReference type="Pfam" id="PF01079">
    <property type="entry name" value="Hint"/>
    <property type="match status" value="1"/>
</dbReference>
<organism evidence="3">
    <name type="scientific">Haptolina brevifila</name>
    <dbReference type="NCBI Taxonomy" id="156173"/>
    <lineage>
        <taxon>Eukaryota</taxon>
        <taxon>Haptista</taxon>
        <taxon>Haptophyta</taxon>
        <taxon>Prymnesiophyceae</taxon>
        <taxon>Prymnesiales</taxon>
        <taxon>Prymnesiaceae</taxon>
        <taxon>Haptolina</taxon>
    </lineage>
</organism>
<dbReference type="SMART" id="SM00306">
    <property type="entry name" value="HintN"/>
    <property type="match status" value="1"/>
</dbReference>
<feature type="region of interest" description="Disordered" evidence="1">
    <location>
        <begin position="136"/>
        <end position="158"/>
    </location>
</feature>
<dbReference type="PANTHER" id="PTHR11889">
    <property type="entry name" value="HEDGEHOG"/>
    <property type="match status" value="1"/>
</dbReference>
<dbReference type="EMBL" id="HBGU01084703">
    <property type="protein sequence ID" value="CAD9553007.1"/>
    <property type="molecule type" value="Transcribed_RNA"/>
</dbReference>
<protein>
    <recommendedName>
        <fullName evidence="2">Hint domain-containing protein</fullName>
    </recommendedName>
</protein>
<dbReference type="CDD" id="cd00081">
    <property type="entry name" value="Hint"/>
    <property type="match status" value="1"/>
</dbReference>
<name>A0A7S2JPD3_9EUKA</name>
<gene>
    <name evidence="3" type="ORF">CBRE1094_LOCUS46218</name>
</gene>
<dbReference type="InterPro" id="IPR050387">
    <property type="entry name" value="Hedgehog_Signaling"/>
</dbReference>
<dbReference type="InterPro" id="IPR003587">
    <property type="entry name" value="Hint_dom_N"/>
</dbReference>
<dbReference type="PANTHER" id="PTHR11889:SF31">
    <property type="entry name" value="PROTEIN HEDGEHOG"/>
    <property type="match status" value="1"/>
</dbReference>
<sequence length="463" mass="49797">MTGIPSVNAWVEASFKVGSSWQPAQSNDQELFISTVEGYIIHVDSNKSIATVTMHNLSEEPLPIHDSVPNATSTNRLRRRLNPIDPAVVTVDASGETTDVGDAPKLYSRRDWETMKQEEDAAELAAAEGEAAVEDGAVDEGTPAASSPEGRSLASYSRRSSYSRSYSSRTSTMTYRASYTNVVASRPVYVASRPTVVIATRPTTQRVYYRTYTRYSTGISINTPCYYFEQNSCSWHSERGRRCYWDATYVPPSSYAPMGGYVGMCRRPTYSSSTVVRVCFPSGAKVSLADGTSADISLLKEGDKILAASSDGTLTTDTLSALSIARHEEHFDKFLTLTTAANNTLTLTPHHHLPVGATCCTTLKVAKDVAVGETVWTVKAGAATGTTVTAIATTSGKGLHSPVLMNGGFPIVDGVVTSFDALEMVTLAKYALAPLTATCKATGTCDTMRDLFLGGDRKLIESK</sequence>
<evidence type="ECO:0000256" key="1">
    <source>
        <dbReference type="SAM" id="MobiDB-lite"/>
    </source>
</evidence>
<feature type="domain" description="Hint" evidence="2">
    <location>
        <begin position="277"/>
        <end position="379"/>
    </location>
</feature>
<dbReference type="SUPFAM" id="SSF51294">
    <property type="entry name" value="Hedgehog/intein (Hint) domain"/>
    <property type="match status" value="1"/>
</dbReference>